<feature type="domain" description="Lon N-terminal" evidence="1">
    <location>
        <begin position="3"/>
        <end position="176"/>
    </location>
</feature>
<name>A0A4V5NX39_9GAMM</name>
<reference evidence="2 3" key="1">
    <citation type="submission" date="2019-04" db="EMBL/GenBank/DDBJ databases">
        <authorList>
            <person name="Hwang J.C."/>
        </authorList>
    </citation>
    <scope>NUCLEOTIDE SEQUENCE [LARGE SCALE GENOMIC DNA]</scope>
    <source>
        <strain evidence="2 3">IMCC35001</strain>
    </source>
</reference>
<dbReference type="Proteomes" id="UP000305674">
    <property type="component" value="Unassembled WGS sequence"/>
</dbReference>
<dbReference type="Gene3D" id="2.30.130.40">
    <property type="entry name" value="LON domain-like"/>
    <property type="match status" value="1"/>
</dbReference>
<keyword evidence="3" id="KW-1185">Reference proteome</keyword>
<gene>
    <name evidence="2" type="ORF">FCL40_08715</name>
</gene>
<dbReference type="InterPro" id="IPR003111">
    <property type="entry name" value="Lon_prtase_N"/>
</dbReference>
<dbReference type="OrthoDB" id="8558970at2"/>
<sequence>MRLPLFPLNAHVFPHGRLPLRIFEARYLRMVRERAGRQPCFAMGMMEKSSGGSSRVLGVVTLVKMVDFDQLSDGLLGITVEGLSLARVNHVESDEDGLRWGDCRPFELWPEESPAEDLRIQQALGRLFAEYPEIGQLYPEPGLDSLRWSLQRWLELLPIEASAKVALLTQPSSAMALSLIHSILDKSDPQ</sequence>
<dbReference type="Pfam" id="PF02190">
    <property type="entry name" value="LON_substr_bdg"/>
    <property type="match status" value="1"/>
</dbReference>
<dbReference type="EMBL" id="SWCI01000004">
    <property type="protein sequence ID" value="TKB49404.1"/>
    <property type="molecule type" value="Genomic_DNA"/>
</dbReference>
<proteinExistence type="predicted"/>
<dbReference type="PANTHER" id="PTHR46732">
    <property type="entry name" value="ATP-DEPENDENT PROTEASE LA (LON) DOMAIN PROTEIN"/>
    <property type="match status" value="1"/>
</dbReference>
<dbReference type="AlphaFoldDB" id="A0A4V5NX39"/>
<evidence type="ECO:0000259" key="1">
    <source>
        <dbReference type="Pfam" id="PF02190"/>
    </source>
</evidence>
<dbReference type="InterPro" id="IPR046336">
    <property type="entry name" value="Lon_prtase_N_sf"/>
</dbReference>
<organism evidence="2 3">
    <name type="scientific">Ferrimonas sediminicola</name>
    <dbReference type="NCBI Taxonomy" id="2569538"/>
    <lineage>
        <taxon>Bacteria</taxon>
        <taxon>Pseudomonadati</taxon>
        <taxon>Pseudomonadota</taxon>
        <taxon>Gammaproteobacteria</taxon>
        <taxon>Alteromonadales</taxon>
        <taxon>Ferrimonadaceae</taxon>
        <taxon>Ferrimonas</taxon>
    </lineage>
</organism>
<comment type="caution">
    <text evidence="2">The sequence shown here is derived from an EMBL/GenBank/DDBJ whole genome shotgun (WGS) entry which is preliminary data.</text>
</comment>
<protein>
    <submittedName>
        <fullName evidence="2">Peptidase S16</fullName>
    </submittedName>
</protein>
<evidence type="ECO:0000313" key="3">
    <source>
        <dbReference type="Proteomes" id="UP000305674"/>
    </source>
</evidence>
<dbReference type="PANTHER" id="PTHR46732:SF8">
    <property type="entry name" value="ATP-DEPENDENT PROTEASE LA (LON) DOMAIN PROTEIN"/>
    <property type="match status" value="1"/>
</dbReference>
<dbReference type="InterPro" id="IPR015947">
    <property type="entry name" value="PUA-like_sf"/>
</dbReference>
<accession>A0A4V5NX39</accession>
<dbReference type="SUPFAM" id="SSF88697">
    <property type="entry name" value="PUA domain-like"/>
    <property type="match status" value="1"/>
</dbReference>
<dbReference type="RefSeq" id="WP_136852830.1">
    <property type="nucleotide sequence ID" value="NZ_SWCI01000004.1"/>
</dbReference>
<dbReference type="Gene3D" id="1.10.4060.10">
    <property type="entry name" value="BPP1347 like domain"/>
    <property type="match status" value="1"/>
</dbReference>
<evidence type="ECO:0000313" key="2">
    <source>
        <dbReference type="EMBL" id="TKB49404.1"/>
    </source>
</evidence>